<evidence type="ECO:0000313" key="2">
    <source>
        <dbReference type="Proteomes" id="UP000050700"/>
    </source>
</evidence>
<dbReference type="PATRIC" id="fig|727.582.peg.894"/>
<dbReference type="Proteomes" id="UP000050700">
    <property type="component" value="Unassembled WGS sequence"/>
</dbReference>
<proteinExistence type="predicted"/>
<dbReference type="AlphaFoldDB" id="A0A158SWX6"/>
<organism evidence="1 2">
    <name type="scientific">Haemophilus influenzae</name>
    <dbReference type="NCBI Taxonomy" id="727"/>
    <lineage>
        <taxon>Bacteria</taxon>
        <taxon>Pseudomonadati</taxon>
        <taxon>Pseudomonadota</taxon>
        <taxon>Gammaproteobacteria</taxon>
        <taxon>Pasteurellales</taxon>
        <taxon>Pasteurellaceae</taxon>
        <taxon>Haemophilus</taxon>
    </lineage>
</organism>
<reference evidence="1 2" key="1">
    <citation type="submission" date="2014-05" db="EMBL/GenBank/DDBJ databases">
        <title>Methylome analysis of the phasevarions of Haemophilus influenzae.</title>
        <authorList>
            <person name="Atack J.M."/>
            <person name="Fox K.L."/>
            <person name="Power P.M."/>
            <person name="Clark T."/>
            <person name="Jurcisek J."/>
            <person name="Korlach J."/>
            <person name="Bakaletz L.O."/>
            <person name="Jennings M.P."/>
        </authorList>
    </citation>
    <scope>NUCLEOTIDE SEQUENCE [LARGE SCALE GENOMIC DNA]</scope>
    <source>
        <strain evidence="1 2">1209</strain>
    </source>
</reference>
<comment type="caution">
    <text evidence="1">The sequence shown here is derived from an EMBL/GenBank/DDBJ whole genome shotgun (WGS) entry which is preliminary data.</text>
</comment>
<gene>
    <name evidence="1" type="ORF">NTHI1209_00976</name>
</gene>
<protein>
    <submittedName>
        <fullName evidence="1">Uncharacterized protein</fullName>
    </submittedName>
</protein>
<evidence type="ECO:0000313" key="1">
    <source>
        <dbReference type="EMBL" id="KIS35370.1"/>
    </source>
</evidence>
<accession>A0A158SWX6</accession>
<name>A0A158SWX6_HAEIF</name>
<dbReference type="EMBL" id="JMQP01000002">
    <property type="protein sequence ID" value="KIS35370.1"/>
    <property type="molecule type" value="Genomic_DNA"/>
</dbReference>
<sequence>MSLFSSLDLDENLDYRVNMKTYQLLLNLKIVIN</sequence>